<dbReference type="PANTHER" id="PTHR34986">
    <property type="entry name" value="EVOLVED BETA-GALACTOSIDASE SUBUNIT BETA"/>
    <property type="match status" value="1"/>
</dbReference>
<name>A0A4V3C316_9MOLU</name>
<dbReference type="AlphaFoldDB" id="A0A4V3C316"/>
<dbReference type="RefSeq" id="WP_094254612.1">
    <property type="nucleotide sequence ID" value="NZ_NNCE01000003.1"/>
</dbReference>
<keyword evidence="2" id="KW-1185">Reference proteome</keyword>
<dbReference type="OrthoDB" id="9792756at2"/>
<dbReference type="Gene3D" id="2.60.120.370">
    <property type="entry name" value="YhcH/YjgK/YiaL"/>
    <property type="match status" value="1"/>
</dbReference>
<sequence length="151" mass="17652">MIYDKISNISKYKGLNANLDATIKYIEKNDIFNITEPEVIISSGAKLLNMEVTPYKEKDAWFERHGIMADLHVILEDEKLHFEYHDDLDEKIIKEWDSKQDVELFTAKNHRVTFNAKKGEFLLFWPGEAHAPKISDTKSKMKKIVIKIKIN</sequence>
<dbReference type="InterPro" id="IPR004375">
    <property type="entry name" value="NanQ/TabA/YiaL"/>
</dbReference>
<reference evidence="1 2" key="1">
    <citation type="submission" date="2019-03" db="EMBL/GenBank/DDBJ databases">
        <title>Genomic Encyclopedia of Archaeal and Bacterial Type Strains, Phase II (KMG-II): from individual species to whole genera.</title>
        <authorList>
            <person name="Goeker M."/>
        </authorList>
    </citation>
    <scope>NUCLEOTIDE SEQUENCE [LARGE SCALE GENOMIC DNA]</scope>
    <source>
        <strain evidence="1 2">ATCC 700618</strain>
    </source>
</reference>
<evidence type="ECO:0000313" key="2">
    <source>
        <dbReference type="Proteomes" id="UP000295518"/>
    </source>
</evidence>
<dbReference type="SUPFAM" id="SSF51197">
    <property type="entry name" value="Clavaminate synthase-like"/>
    <property type="match status" value="1"/>
</dbReference>
<gene>
    <name evidence="1" type="ORF">EI74_0447</name>
</gene>
<protein>
    <submittedName>
        <fullName evidence="1">YhcH/YjgK/YiaL family protein</fullName>
    </submittedName>
</protein>
<dbReference type="EMBL" id="SNWN01000011">
    <property type="protein sequence ID" value="TDO20369.1"/>
    <property type="molecule type" value="Genomic_DNA"/>
</dbReference>
<evidence type="ECO:0000313" key="1">
    <source>
        <dbReference type="EMBL" id="TDO20369.1"/>
    </source>
</evidence>
<dbReference type="InterPro" id="IPR037012">
    <property type="entry name" value="NanQ/TabA/YiaL_sf"/>
</dbReference>
<organism evidence="1 2">
    <name type="scientific">Mycoplasma testudineum</name>
    <dbReference type="NCBI Taxonomy" id="244584"/>
    <lineage>
        <taxon>Bacteria</taxon>
        <taxon>Bacillati</taxon>
        <taxon>Mycoplasmatota</taxon>
        <taxon>Mollicutes</taxon>
        <taxon>Mycoplasmataceae</taxon>
        <taxon>Mycoplasma</taxon>
    </lineage>
</organism>
<dbReference type="PANTHER" id="PTHR34986:SF1">
    <property type="entry name" value="PROTEIN YIAL"/>
    <property type="match status" value="1"/>
</dbReference>
<dbReference type="Proteomes" id="UP000295518">
    <property type="component" value="Unassembled WGS sequence"/>
</dbReference>
<accession>A0A4V3C316</accession>
<comment type="caution">
    <text evidence="1">The sequence shown here is derived from an EMBL/GenBank/DDBJ whole genome shotgun (WGS) entry which is preliminary data.</text>
</comment>
<proteinExistence type="predicted"/>
<dbReference type="NCBIfam" id="TIGR00022">
    <property type="entry name" value="YhcH/YjgK/YiaL family protein"/>
    <property type="match status" value="1"/>
</dbReference>
<dbReference type="Pfam" id="PF04074">
    <property type="entry name" value="DUF386"/>
    <property type="match status" value="1"/>
</dbReference>
<dbReference type="GO" id="GO:0005829">
    <property type="term" value="C:cytosol"/>
    <property type="evidence" value="ECO:0007669"/>
    <property type="project" value="TreeGrafter"/>
</dbReference>